<reference evidence="3 4" key="1">
    <citation type="journal article" date="2017" name="Int. J. Syst. Evol. Microbiol.">
        <title>Achromobacter aloeverae sp. nov., isolated from the root of Aloe vera (L.) Burm.f.</title>
        <authorList>
            <person name="Kuncharoen N."/>
            <person name="Muramatsu Y."/>
            <person name="Shibata C."/>
            <person name="Kamakura Y."/>
            <person name="Nakagawa Y."/>
            <person name="Tanasupawat S."/>
        </authorList>
    </citation>
    <scope>NUCLEOTIDE SEQUENCE [LARGE SCALE GENOMIC DNA]</scope>
    <source>
        <strain evidence="3 4">AVA-1</strain>
    </source>
</reference>
<comment type="similarity">
    <text evidence="1">Belongs to the UPF0065 (bug) family.</text>
</comment>
<dbReference type="InterPro" id="IPR005064">
    <property type="entry name" value="BUG"/>
</dbReference>
<feature type="chain" id="PRO_5020525963" evidence="2">
    <location>
        <begin position="38"/>
        <end position="335"/>
    </location>
</feature>
<organism evidence="3 4">
    <name type="scientific">Achromobacter aloeverae</name>
    <dbReference type="NCBI Taxonomy" id="1750518"/>
    <lineage>
        <taxon>Bacteria</taxon>
        <taxon>Pseudomonadati</taxon>
        <taxon>Pseudomonadota</taxon>
        <taxon>Betaproteobacteria</taxon>
        <taxon>Burkholderiales</taxon>
        <taxon>Alcaligenaceae</taxon>
        <taxon>Achromobacter</taxon>
    </lineage>
</organism>
<dbReference type="EMBL" id="PYAL01000006">
    <property type="protein sequence ID" value="RXN85973.1"/>
    <property type="molecule type" value="Genomic_DNA"/>
</dbReference>
<keyword evidence="2" id="KW-0732">Signal</keyword>
<evidence type="ECO:0000313" key="3">
    <source>
        <dbReference type="EMBL" id="RXN85973.1"/>
    </source>
</evidence>
<gene>
    <name evidence="3" type="ORF">C7R54_19630</name>
</gene>
<dbReference type="AlphaFoldDB" id="A0A4Q1HFT7"/>
<dbReference type="PANTHER" id="PTHR42928">
    <property type="entry name" value="TRICARBOXYLATE-BINDING PROTEIN"/>
    <property type="match status" value="1"/>
</dbReference>
<name>A0A4Q1HFT7_9BURK</name>
<dbReference type="PIRSF" id="PIRSF017082">
    <property type="entry name" value="YflP"/>
    <property type="match status" value="1"/>
</dbReference>
<dbReference type="SUPFAM" id="SSF53850">
    <property type="entry name" value="Periplasmic binding protein-like II"/>
    <property type="match status" value="1"/>
</dbReference>
<dbReference type="Gene3D" id="3.40.190.150">
    <property type="entry name" value="Bordetella uptake gene, domain 1"/>
    <property type="match status" value="1"/>
</dbReference>
<proteinExistence type="inferred from homology"/>
<evidence type="ECO:0000256" key="2">
    <source>
        <dbReference type="SAM" id="SignalP"/>
    </source>
</evidence>
<dbReference type="Gene3D" id="3.40.190.10">
    <property type="entry name" value="Periplasmic binding protein-like II"/>
    <property type="match status" value="1"/>
</dbReference>
<dbReference type="InterPro" id="IPR042100">
    <property type="entry name" value="Bug_dom1"/>
</dbReference>
<dbReference type="CDD" id="cd13578">
    <property type="entry name" value="PBP2_Bug27"/>
    <property type="match status" value="1"/>
</dbReference>
<dbReference type="Pfam" id="PF03401">
    <property type="entry name" value="TctC"/>
    <property type="match status" value="1"/>
</dbReference>
<dbReference type="PANTHER" id="PTHR42928:SF5">
    <property type="entry name" value="BLR1237 PROTEIN"/>
    <property type="match status" value="1"/>
</dbReference>
<evidence type="ECO:0000313" key="4">
    <source>
        <dbReference type="Proteomes" id="UP000290849"/>
    </source>
</evidence>
<accession>A0A4Q1HFT7</accession>
<dbReference type="RefSeq" id="WP_129152144.1">
    <property type="nucleotide sequence ID" value="NZ_JBHSDO010000017.1"/>
</dbReference>
<dbReference type="OrthoDB" id="8678477at2"/>
<keyword evidence="4" id="KW-1185">Reference proteome</keyword>
<protein>
    <submittedName>
        <fullName evidence="3">ABC transporter substrate-binding protein</fullName>
    </submittedName>
</protein>
<comment type="caution">
    <text evidence="3">The sequence shown here is derived from an EMBL/GenBank/DDBJ whole genome shotgun (WGS) entry which is preliminary data.</text>
</comment>
<dbReference type="Proteomes" id="UP000290849">
    <property type="component" value="Unassembled WGS sequence"/>
</dbReference>
<evidence type="ECO:0000256" key="1">
    <source>
        <dbReference type="ARBA" id="ARBA00006987"/>
    </source>
</evidence>
<feature type="signal peptide" evidence="2">
    <location>
        <begin position="1"/>
        <end position="37"/>
    </location>
</feature>
<sequence length="335" mass="34623">MNKNTAGSHAARALDRLKQLGAGLALALCCGFAAAHATYPDHPIKLVVPFPAGSATDTVARQVADEMSRDLGQPIIVDNKPGAQGIIGVNATVNAAPDGYTLVLLGVTTGASNVSLFRKLPYDPLKDLTPIGMIAESPIVLVAAPGFAANDTAQLFDLGRGNPGKLTYGYGSGSAQVAAAKLVSMGGIKTTPVGYKGSPQALTDVMSGRVDFMFVDLSLAIPQIEGGKLKALGVTTKGRFPVVPDIKSINESGAPGYELVVWFALGGPARLPADVTARLSKALNTALDSKDLQQKYAALGLAVKQSTPAQFSSFLKSEIDNWGTLIKAAGIPPQD</sequence>